<sequence length="175" mass="19352">MKLSSTRYILALLAIIVLLVGALYAWLFTEIRDTNTAISSVVNQLDLQVKKDRRLNSIKALIEELGNEIAALDGRFVSRDGVVAFLEELEGLGSFSGASVDVNSVSLQARPGNTPDELLKIEFVSRGRWSSVMQLLALLETLPFSITFERVQLERIPTQGGLWQANVSFMVAKLK</sequence>
<accession>A0A1F6D1I2</accession>
<protein>
    <submittedName>
        <fullName evidence="1">Uncharacterized protein</fullName>
    </submittedName>
</protein>
<name>A0A1F6D1I2_9BACT</name>
<comment type="caution">
    <text evidence="1">The sequence shown here is derived from an EMBL/GenBank/DDBJ whole genome shotgun (WGS) entry which is preliminary data.</text>
</comment>
<evidence type="ECO:0000313" key="1">
    <source>
        <dbReference type="EMBL" id="OGG55180.1"/>
    </source>
</evidence>
<evidence type="ECO:0000313" key="2">
    <source>
        <dbReference type="Proteomes" id="UP000177659"/>
    </source>
</evidence>
<organism evidence="1 2">
    <name type="scientific">Candidatus Kaiserbacteria bacterium RIFCSPHIGHO2_02_FULL_49_11</name>
    <dbReference type="NCBI Taxonomy" id="1798489"/>
    <lineage>
        <taxon>Bacteria</taxon>
        <taxon>Candidatus Kaiseribacteriota</taxon>
    </lineage>
</organism>
<reference evidence="1 2" key="1">
    <citation type="journal article" date="2016" name="Nat. Commun.">
        <title>Thousands of microbial genomes shed light on interconnected biogeochemical processes in an aquifer system.</title>
        <authorList>
            <person name="Anantharaman K."/>
            <person name="Brown C.T."/>
            <person name="Hug L.A."/>
            <person name="Sharon I."/>
            <person name="Castelle C.J."/>
            <person name="Probst A.J."/>
            <person name="Thomas B.C."/>
            <person name="Singh A."/>
            <person name="Wilkins M.J."/>
            <person name="Karaoz U."/>
            <person name="Brodie E.L."/>
            <person name="Williams K.H."/>
            <person name="Hubbard S.S."/>
            <person name="Banfield J.F."/>
        </authorList>
    </citation>
    <scope>NUCLEOTIDE SEQUENCE [LARGE SCALE GENOMIC DNA]</scope>
</reference>
<proteinExistence type="predicted"/>
<dbReference type="Proteomes" id="UP000177659">
    <property type="component" value="Unassembled WGS sequence"/>
</dbReference>
<dbReference type="AlphaFoldDB" id="A0A1F6D1I2"/>
<dbReference type="EMBL" id="MFLC01000011">
    <property type="protein sequence ID" value="OGG55180.1"/>
    <property type="molecule type" value="Genomic_DNA"/>
</dbReference>
<gene>
    <name evidence="1" type="ORF">A3D62_00120</name>
</gene>